<keyword evidence="1" id="KW-0812">Transmembrane</keyword>
<dbReference type="RefSeq" id="WP_257178468.1">
    <property type="nucleotide sequence ID" value="NZ_CP028989.1"/>
</dbReference>
<sequence length="87" mass="9130">MNDLDLSTSLVLLVAFGGCVLLFREVYEQGNGMTDGMYFGAAAALAFLVVWISGAFSAGPYSALEPVIPGSHFGRLGLASRWSLLAA</sequence>
<protein>
    <submittedName>
        <fullName evidence="2">Uncharacterized protein</fullName>
    </submittedName>
</protein>
<feature type="transmembrane region" description="Helical" evidence="1">
    <location>
        <begin position="36"/>
        <end position="56"/>
    </location>
</feature>
<gene>
    <name evidence="2" type="ORF">DCM83_02760</name>
</gene>
<proteinExistence type="predicted"/>
<evidence type="ECO:0000313" key="2">
    <source>
        <dbReference type="EMBL" id="UUO64250.1"/>
    </source>
</evidence>
<keyword evidence="1" id="KW-1133">Transmembrane helix</keyword>
<organism evidence="2 3">
    <name type="scientific">Bradyrhizobium betae</name>
    <dbReference type="NCBI Taxonomy" id="244734"/>
    <lineage>
        <taxon>Bacteria</taxon>
        <taxon>Pseudomonadati</taxon>
        <taxon>Pseudomonadota</taxon>
        <taxon>Alphaproteobacteria</taxon>
        <taxon>Hyphomicrobiales</taxon>
        <taxon>Nitrobacteraceae</taxon>
        <taxon>Bradyrhizobium</taxon>
    </lineage>
</organism>
<evidence type="ECO:0000256" key="1">
    <source>
        <dbReference type="SAM" id="Phobius"/>
    </source>
</evidence>
<name>A0AAE9N852_9BRAD</name>
<dbReference type="Proteomes" id="UP001058872">
    <property type="component" value="Chromosome"/>
</dbReference>
<dbReference type="EMBL" id="CP028989">
    <property type="protein sequence ID" value="UUO64250.1"/>
    <property type="molecule type" value="Genomic_DNA"/>
</dbReference>
<reference evidence="2" key="1">
    <citation type="submission" date="2018-04" db="EMBL/GenBank/DDBJ databases">
        <title>Genomes of Endosymbiotic and Endophytic Bradyrhizobium Publication status.</title>
        <authorList>
            <person name="Guha S."/>
            <person name="Jorrin B."/>
            <person name="Sarkar M."/>
            <person name="Poole P.S."/>
            <person name="DasGupta M."/>
        </authorList>
    </citation>
    <scope>NUCLEOTIDE SEQUENCE</scope>
    <source>
        <strain evidence="2">WBOS16</strain>
    </source>
</reference>
<evidence type="ECO:0000313" key="3">
    <source>
        <dbReference type="Proteomes" id="UP001058872"/>
    </source>
</evidence>
<keyword evidence="1" id="KW-0472">Membrane</keyword>
<accession>A0AAE9N852</accession>
<feature type="transmembrane region" description="Helical" evidence="1">
    <location>
        <begin position="6"/>
        <end position="24"/>
    </location>
</feature>
<dbReference type="AlphaFoldDB" id="A0AAE9N852"/>